<feature type="region of interest" description="Disordered" evidence="5">
    <location>
        <begin position="1"/>
        <end position="35"/>
    </location>
</feature>
<dbReference type="Gene3D" id="3.30.63.20">
    <property type="match status" value="1"/>
</dbReference>
<protein>
    <recommendedName>
        <fullName evidence="4">40S ribosomal protein S25</fullName>
    </recommendedName>
</protein>
<sequence>MAPKVQATKAQKAAAAMAGGKARKKKWNSGKSREKAQHHVVVDQALYDRLYKDTATFKLVTVSVLVDRLKVNGSLARRALRALEADGVIKPVITHSKQKTYTRVEA</sequence>
<evidence type="ECO:0000256" key="3">
    <source>
        <dbReference type="ARBA" id="ARBA00023274"/>
    </source>
</evidence>
<comment type="similarity">
    <text evidence="1 4">Belongs to the eukaryotic ribosomal protein eS25 family.</text>
</comment>
<proteinExistence type="inferred from homology"/>
<dbReference type="AlphaFoldDB" id="A0AAV5RHI8"/>
<dbReference type="Pfam" id="PF03297">
    <property type="entry name" value="Ribosomal_S25"/>
    <property type="match status" value="1"/>
</dbReference>
<dbReference type="Proteomes" id="UP001362899">
    <property type="component" value="Unassembled WGS sequence"/>
</dbReference>
<keyword evidence="3 4" id="KW-0687">Ribonucleoprotein</keyword>
<name>A0AAV5RHI8_STABA</name>
<evidence type="ECO:0000256" key="1">
    <source>
        <dbReference type="ARBA" id="ARBA00009106"/>
    </source>
</evidence>
<keyword evidence="7" id="KW-1185">Reference proteome</keyword>
<evidence type="ECO:0000313" key="6">
    <source>
        <dbReference type="EMBL" id="GMM51061.1"/>
    </source>
</evidence>
<evidence type="ECO:0000256" key="2">
    <source>
        <dbReference type="ARBA" id="ARBA00022980"/>
    </source>
</evidence>
<reference evidence="6 7" key="1">
    <citation type="journal article" date="2023" name="Elife">
        <title>Identification of key yeast species and microbe-microbe interactions impacting larval growth of Drosophila in the wild.</title>
        <authorList>
            <person name="Mure A."/>
            <person name="Sugiura Y."/>
            <person name="Maeda R."/>
            <person name="Honda K."/>
            <person name="Sakurai N."/>
            <person name="Takahashi Y."/>
            <person name="Watada M."/>
            <person name="Katoh T."/>
            <person name="Gotoh A."/>
            <person name="Gotoh Y."/>
            <person name="Taniguchi I."/>
            <person name="Nakamura K."/>
            <person name="Hayashi T."/>
            <person name="Katayama T."/>
            <person name="Uemura T."/>
            <person name="Hattori Y."/>
        </authorList>
    </citation>
    <scope>NUCLEOTIDE SEQUENCE [LARGE SCALE GENOMIC DNA]</scope>
    <source>
        <strain evidence="6 7">SB-73</strain>
    </source>
</reference>
<evidence type="ECO:0000313" key="7">
    <source>
        <dbReference type="Proteomes" id="UP001362899"/>
    </source>
</evidence>
<comment type="caution">
    <text evidence="6">The sequence shown here is derived from an EMBL/GenBank/DDBJ whole genome shotgun (WGS) entry which is preliminary data.</text>
</comment>
<dbReference type="PANTHER" id="PTHR12850">
    <property type="entry name" value="40S RIBOSOMAL PROTEIN S25"/>
    <property type="match status" value="1"/>
</dbReference>
<dbReference type="FunFam" id="3.30.63.20:FF:000001">
    <property type="entry name" value="40S ribosomal protein S25"/>
    <property type="match status" value="1"/>
</dbReference>
<dbReference type="GO" id="GO:0005840">
    <property type="term" value="C:ribosome"/>
    <property type="evidence" value="ECO:0007669"/>
    <property type="project" value="UniProtKB-KW"/>
</dbReference>
<evidence type="ECO:0000256" key="5">
    <source>
        <dbReference type="SAM" id="MobiDB-lite"/>
    </source>
</evidence>
<evidence type="ECO:0000256" key="4">
    <source>
        <dbReference type="RuleBase" id="RU366057"/>
    </source>
</evidence>
<keyword evidence="2 4" id="KW-0689">Ribosomal protein</keyword>
<accession>A0AAV5RHI8</accession>
<dbReference type="InterPro" id="IPR004977">
    <property type="entry name" value="Ribosomal_eS25"/>
</dbReference>
<organism evidence="6 7">
    <name type="scientific">Starmerella bacillaris</name>
    <name type="common">Yeast</name>
    <name type="synonym">Candida zemplinina</name>
    <dbReference type="NCBI Taxonomy" id="1247836"/>
    <lineage>
        <taxon>Eukaryota</taxon>
        <taxon>Fungi</taxon>
        <taxon>Dikarya</taxon>
        <taxon>Ascomycota</taxon>
        <taxon>Saccharomycotina</taxon>
        <taxon>Dipodascomycetes</taxon>
        <taxon>Dipodascales</taxon>
        <taxon>Trichomonascaceae</taxon>
        <taxon>Starmerella</taxon>
    </lineage>
</organism>
<dbReference type="GO" id="GO:1990904">
    <property type="term" value="C:ribonucleoprotein complex"/>
    <property type="evidence" value="ECO:0007669"/>
    <property type="project" value="UniProtKB-KW"/>
</dbReference>
<dbReference type="EMBL" id="BTGC01000003">
    <property type="protein sequence ID" value="GMM51061.1"/>
    <property type="molecule type" value="Genomic_DNA"/>
</dbReference>
<gene>
    <name evidence="6" type="ORF">DASB73_020190</name>
</gene>
<feature type="compositionally biased region" description="Low complexity" evidence="5">
    <location>
        <begin position="1"/>
        <end position="20"/>
    </location>
</feature>